<dbReference type="EMBL" id="JTCM02000008">
    <property type="protein sequence ID" value="NEU72201.1"/>
    <property type="molecule type" value="Genomic_DNA"/>
</dbReference>
<dbReference type="AlphaFoldDB" id="A0A846H6N7"/>
<feature type="transmembrane region" description="Helical" evidence="1">
    <location>
        <begin position="47"/>
        <end position="68"/>
    </location>
</feature>
<dbReference type="RefSeq" id="WP_039753344.1">
    <property type="nucleotide sequence ID" value="NZ_JTCM02000008.1"/>
</dbReference>
<keyword evidence="1" id="KW-1133">Transmembrane helix</keyword>
<name>A0A846H6N7_9CYAN</name>
<accession>A0A846H6N7</accession>
<proteinExistence type="predicted"/>
<gene>
    <name evidence="2" type="ORF">PI95_006350</name>
</gene>
<reference evidence="2 3" key="1">
    <citation type="journal article" date="2015" name="Genome Announc.">
        <title>Draft Genome Sequence of Cyanobacterium Hassallia byssoidea Strain VB512170, Isolated from Monuments in India.</title>
        <authorList>
            <person name="Singh D."/>
            <person name="Chandrababunaidu M.M."/>
            <person name="Panda A."/>
            <person name="Sen D."/>
            <person name="Bhattacharyya S."/>
            <person name="Adhikary S.P."/>
            <person name="Tripathy S."/>
        </authorList>
    </citation>
    <scope>NUCLEOTIDE SEQUENCE [LARGE SCALE GENOMIC DNA]</scope>
    <source>
        <strain evidence="2 3">VB512170</strain>
    </source>
</reference>
<evidence type="ECO:0000256" key="1">
    <source>
        <dbReference type="SAM" id="Phobius"/>
    </source>
</evidence>
<comment type="caution">
    <text evidence="2">The sequence shown here is derived from an EMBL/GenBank/DDBJ whole genome shotgun (WGS) entry which is preliminary data.</text>
</comment>
<feature type="transmembrane region" description="Helical" evidence="1">
    <location>
        <begin position="21"/>
        <end position="41"/>
    </location>
</feature>
<organism evidence="2 3">
    <name type="scientific">Hassallia byssoidea VB512170</name>
    <dbReference type="NCBI Taxonomy" id="1304833"/>
    <lineage>
        <taxon>Bacteria</taxon>
        <taxon>Bacillati</taxon>
        <taxon>Cyanobacteriota</taxon>
        <taxon>Cyanophyceae</taxon>
        <taxon>Nostocales</taxon>
        <taxon>Tolypothrichaceae</taxon>
        <taxon>Hassallia</taxon>
    </lineage>
</organism>
<keyword evidence="1" id="KW-0472">Membrane</keyword>
<sequence>MFVLGWYSIKLFFKGKLIRDTAYFIKQTSIGLIIGLLLLLSTAQLEFPLWLSIVTSSLFTGAIMPFLLKDFKMK</sequence>
<keyword evidence="3" id="KW-1185">Reference proteome</keyword>
<evidence type="ECO:0000313" key="3">
    <source>
        <dbReference type="Proteomes" id="UP000031549"/>
    </source>
</evidence>
<evidence type="ECO:0000313" key="2">
    <source>
        <dbReference type="EMBL" id="NEU72201.1"/>
    </source>
</evidence>
<evidence type="ECO:0008006" key="4">
    <source>
        <dbReference type="Google" id="ProtNLM"/>
    </source>
</evidence>
<keyword evidence="1" id="KW-0812">Transmembrane</keyword>
<dbReference type="Proteomes" id="UP000031549">
    <property type="component" value="Unassembled WGS sequence"/>
</dbReference>
<protein>
    <recommendedName>
        <fullName evidence="4">Cation/H+ exchanger domain-containing protein</fullName>
    </recommendedName>
</protein>